<evidence type="ECO:0000313" key="3">
    <source>
        <dbReference type="Proteomes" id="UP000680656"/>
    </source>
</evidence>
<dbReference type="CDD" id="cd09854">
    <property type="entry name" value="PIN_VapC-like"/>
    <property type="match status" value="1"/>
</dbReference>
<proteinExistence type="predicted"/>
<evidence type="ECO:0000313" key="2">
    <source>
        <dbReference type="EMBL" id="QVV88077.1"/>
    </source>
</evidence>
<protein>
    <submittedName>
        <fullName evidence="2">PIN domain-containing protein</fullName>
    </submittedName>
</protein>
<evidence type="ECO:0000259" key="1">
    <source>
        <dbReference type="Pfam" id="PF01850"/>
    </source>
</evidence>
<name>A0A8E7EGP4_9EURY</name>
<dbReference type="InterPro" id="IPR029060">
    <property type="entry name" value="PIN-like_dom_sf"/>
</dbReference>
<dbReference type="AlphaFoldDB" id="A0A8E7EGP4"/>
<organism evidence="2 3">
    <name type="scientific">Methanospirillum purgamenti</name>
    <dbReference type="NCBI Taxonomy" id="2834276"/>
    <lineage>
        <taxon>Archaea</taxon>
        <taxon>Methanobacteriati</taxon>
        <taxon>Methanobacteriota</taxon>
        <taxon>Stenosarchaea group</taxon>
        <taxon>Methanomicrobia</taxon>
        <taxon>Methanomicrobiales</taxon>
        <taxon>Methanospirillaceae</taxon>
        <taxon>Methanospirillum</taxon>
    </lineage>
</organism>
<dbReference type="InterPro" id="IPR002716">
    <property type="entry name" value="PIN_dom"/>
</dbReference>
<dbReference type="EMBL" id="CP075546">
    <property type="protein sequence ID" value="QVV88077.1"/>
    <property type="molecule type" value="Genomic_DNA"/>
</dbReference>
<dbReference type="RefSeq" id="WP_214418894.1">
    <property type="nucleotide sequence ID" value="NZ_CP075546.1"/>
</dbReference>
<dbReference type="SUPFAM" id="SSF88723">
    <property type="entry name" value="PIN domain-like"/>
    <property type="match status" value="1"/>
</dbReference>
<dbReference type="KEGG" id="mrtj:KHC33_12125"/>
<accession>A0A8E7EGP4</accession>
<feature type="domain" description="PIN" evidence="1">
    <location>
        <begin position="3"/>
        <end position="121"/>
    </location>
</feature>
<dbReference type="Gene3D" id="3.40.50.1010">
    <property type="entry name" value="5'-nuclease"/>
    <property type="match status" value="1"/>
</dbReference>
<sequence>MKYLIDTNVPLMVLLDQDYSSEARIFFETIPMHHCVISDFSLHSIGVILAKKDRKEIFRTFIDDLIVRCRIHILHIRYEDLYSVMQNMDIFHLDFDDAYQYTLAQEYNLQIVSFDQDFDLTEKGRVCPADVISGRYF</sequence>
<gene>
    <name evidence="2" type="ORF">KHC33_12125</name>
</gene>
<dbReference type="Pfam" id="PF01850">
    <property type="entry name" value="PIN"/>
    <property type="match status" value="1"/>
</dbReference>
<keyword evidence="3" id="KW-1185">Reference proteome</keyword>
<dbReference type="GeneID" id="65097943"/>
<dbReference type="Proteomes" id="UP000680656">
    <property type="component" value="Chromosome"/>
</dbReference>
<reference evidence="2 3" key="1">
    <citation type="submission" date="2021-05" db="EMBL/GenBank/DDBJ databases">
        <title>A novel Methanospirillum isolate from a pyrite-forming mixed culture.</title>
        <authorList>
            <person name="Bunk B."/>
            <person name="Sproer C."/>
            <person name="Spring S."/>
            <person name="Pester M."/>
        </authorList>
    </citation>
    <scope>NUCLEOTIDE SEQUENCE [LARGE SCALE GENOMIC DNA]</scope>
    <source>
        <strain evidence="2 3">J.3.6.1-F.2.7.3</strain>
    </source>
</reference>